<dbReference type="PANTHER" id="PTHR19136:SF81">
    <property type="entry name" value="MOLYBDENUM COFACTOR GUANYLYLTRANSFERASE"/>
    <property type="match status" value="1"/>
</dbReference>
<evidence type="ECO:0000313" key="4">
    <source>
        <dbReference type="Proteomes" id="UP000277671"/>
    </source>
</evidence>
<sequence>MDAVRTGRPHGSIERGYCGSVIELGAVVLTGGAARRMGGIDKPAVPVAGRSMRDRVLAAVASAKPRVVVGPAVDLPPGVSATREQPPGGGPVAATAAGLAALGVSGPATLAVPDPAHGPPGIRPEPPEFVALLAADLPLLTGEAVGLLAERLAGSHADGVLYRDDDGRRQLLCGVWRTAALAAALDRLHRQRGGTLVGASIRALVAELTVVEVSWAGSGPPPWFDCDTDDDVRRAEEWTR</sequence>
<evidence type="ECO:0000256" key="1">
    <source>
        <dbReference type="ARBA" id="ARBA00022679"/>
    </source>
</evidence>
<dbReference type="Pfam" id="PF12804">
    <property type="entry name" value="NTP_transf_3"/>
    <property type="match status" value="1"/>
</dbReference>
<gene>
    <name evidence="3" type="ORF">BDK92_3685</name>
</gene>
<dbReference type="AlphaFoldDB" id="A0A495JKJ3"/>
<dbReference type="Proteomes" id="UP000277671">
    <property type="component" value="Unassembled WGS sequence"/>
</dbReference>
<dbReference type="PANTHER" id="PTHR19136">
    <property type="entry name" value="MOLYBDENUM COFACTOR GUANYLYLTRANSFERASE"/>
    <property type="match status" value="1"/>
</dbReference>
<keyword evidence="4" id="KW-1185">Reference proteome</keyword>
<dbReference type="InterPro" id="IPR029044">
    <property type="entry name" value="Nucleotide-diphossugar_trans"/>
</dbReference>
<organism evidence="3 4">
    <name type="scientific">Micromonospora pisi</name>
    <dbReference type="NCBI Taxonomy" id="589240"/>
    <lineage>
        <taxon>Bacteria</taxon>
        <taxon>Bacillati</taxon>
        <taxon>Actinomycetota</taxon>
        <taxon>Actinomycetes</taxon>
        <taxon>Micromonosporales</taxon>
        <taxon>Micromonosporaceae</taxon>
        <taxon>Micromonospora</taxon>
    </lineage>
</organism>
<comment type="caution">
    <text evidence="3">The sequence shown here is derived from an EMBL/GenBank/DDBJ whole genome shotgun (WGS) entry which is preliminary data.</text>
</comment>
<name>A0A495JKJ3_9ACTN</name>
<dbReference type="EMBL" id="RBKT01000001">
    <property type="protein sequence ID" value="RKR89341.1"/>
    <property type="molecule type" value="Genomic_DNA"/>
</dbReference>
<evidence type="ECO:0000259" key="2">
    <source>
        <dbReference type="Pfam" id="PF12804"/>
    </source>
</evidence>
<dbReference type="GO" id="GO:0016779">
    <property type="term" value="F:nucleotidyltransferase activity"/>
    <property type="evidence" value="ECO:0007669"/>
    <property type="project" value="UniProtKB-ARBA"/>
</dbReference>
<feature type="domain" description="MobA-like NTP transferase" evidence="2">
    <location>
        <begin position="26"/>
        <end position="194"/>
    </location>
</feature>
<keyword evidence="1" id="KW-0808">Transferase</keyword>
<reference evidence="3 4" key="1">
    <citation type="submission" date="2018-10" db="EMBL/GenBank/DDBJ databases">
        <title>Sequencing the genomes of 1000 actinobacteria strains.</title>
        <authorList>
            <person name="Klenk H.-P."/>
        </authorList>
    </citation>
    <scope>NUCLEOTIDE SEQUENCE [LARGE SCALE GENOMIC DNA]</scope>
    <source>
        <strain evidence="3 4">DSM 45175</strain>
    </source>
</reference>
<protein>
    <submittedName>
        <fullName evidence="3">Molybdopterin-guanine dinucleotide biosynthesis protein A</fullName>
    </submittedName>
</protein>
<proteinExistence type="predicted"/>
<dbReference type="InterPro" id="IPR025877">
    <property type="entry name" value="MobA-like_NTP_Trfase"/>
</dbReference>
<dbReference type="Gene3D" id="3.90.550.10">
    <property type="entry name" value="Spore Coat Polysaccharide Biosynthesis Protein SpsA, Chain A"/>
    <property type="match status" value="1"/>
</dbReference>
<accession>A0A495JKJ3</accession>
<dbReference type="SUPFAM" id="SSF53448">
    <property type="entry name" value="Nucleotide-diphospho-sugar transferases"/>
    <property type="match status" value="1"/>
</dbReference>
<evidence type="ECO:0000313" key="3">
    <source>
        <dbReference type="EMBL" id="RKR89341.1"/>
    </source>
</evidence>